<feature type="coiled-coil region" evidence="1">
    <location>
        <begin position="70"/>
        <end position="240"/>
    </location>
</feature>
<dbReference type="SUPFAM" id="SSF57997">
    <property type="entry name" value="Tropomyosin"/>
    <property type="match status" value="1"/>
</dbReference>
<dbReference type="AlphaFoldDB" id="A0A075IC67"/>
<organism evidence="3">
    <name type="scientific">uncultured marine group II/III euryarchaeote SAT1000_51_D10</name>
    <dbReference type="NCBI Taxonomy" id="1456587"/>
    <lineage>
        <taxon>Archaea</taxon>
        <taxon>Methanobacteriati</taxon>
        <taxon>Methanobacteriota</taxon>
        <taxon>environmental samples</taxon>
    </lineage>
</organism>
<dbReference type="EMBL" id="KF901291">
    <property type="protein sequence ID" value="AIF25464.1"/>
    <property type="molecule type" value="Genomic_DNA"/>
</dbReference>
<dbReference type="Gene3D" id="1.10.287.1490">
    <property type="match status" value="1"/>
</dbReference>
<dbReference type="InterPro" id="IPR016047">
    <property type="entry name" value="M23ase_b-sheet_dom"/>
</dbReference>
<feature type="domain" description="M23ase beta-sheet core" evidence="2">
    <location>
        <begin position="284"/>
        <end position="381"/>
    </location>
</feature>
<evidence type="ECO:0000313" key="3">
    <source>
        <dbReference type="EMBL" id="AIF25464.1"/>
    </source>
</evidence>
<accession>A0A075IC67</accession>
<proteinExistence type="predicted"/>
<dbReference type="CDD" id="cd12797">
    <property type="entry name" value="M23_peptidase"/>
    <property type="match status" value="1"/>
</dbReference>
<keyword evidence="1" id="KW-0175">Coiled coil</keyword>
<dbReference type="Pfam" id="PF01551">
    <property type="entry name" value="Peptidase_M23"/>
    <property type="match status" value="1"/>
</dbReference>
<dbReference type="PANTHER" id="PTHR21666">
    <property type="entry name" value="PEPTIDASE-RELATED"/>
    <property type="match status" value="1"/>
</dbReference>
<dbReference type="Gene3D" id="2.70.70.10">
    <property type="entry name" value="Glucose Permease (Domain IIA)"/>
    <property type="match status" value="1"/>
</dbReference>
<evidence type="ECO:0000259" key="2">
    <source>
        <dbReference type="Pfam" id="PF01551"/>
    </source>
</evidence>
<name>A0A075IC67_9EURY</name>
<reference evidence="3" key="1">
    <citation type="journal article" date="2014" name="Genome Biol. Evol.">
        <title>Pangenome evidence for extensive interdomain horizontal transfer affecting lineage core and shell genes in uncultured planktonic thaumarchaeota and euryarchaeota.</title>
        <authorList>
            <person name="Deschamps P."/>
            <person name="Zivanovic Y."/>
            <person name="Moreira D."/>
            <person name="Rodriguez-Valera F."/>
            <person name="Lopez-Garcia P."/>
        </authorList>
    </citation>
    <scope>NUCLEOTIDE SEQUENCE</scope>
</reference>
<sequence length="532" mass="58735">MGFQWAELDAREVDEITFIRSSSPEAIVRRPSFVVLLLIAASFAGCFGEDDSAPNTDYKDEEIFDLNERLNESVATIGSLEERVSELQELANLVPALQTNISELNEEITVLNSNITTLGLHLQVLGEQYSHALGEVQTLTEELVLAQVNLSGLEDELEGLEEDSAEAREQMQELESLADSLNSTILELQNQIATYNVIISNLEATRDYYHERVEELEESVEDLEEEISELENSQLECDDSTYEDNGVCRSSGIVWVSTPFESGFIANITQSFHGYYSHNGVMLYAVDFPANENTTISAALPGVVIQVVEHHTGGCPSVDCVNQSNYVIIDHGDSTFGMYAHLTYNGVLVNVGDIVHQGQPIALSGNTGWSTGPHLHFEVKDIYGQSMPVRFHELDSLTNGVAFWGASVVSNNTQTGQGVNHTTSLCEDDLFLSFGILLDSDIPCSVAQLDTAYALQGWTYGPSGRVGVGQYDISAGQWNYWCYYSNSNGWFDIDLSFSSSTHDDSTYFMIYSADSNCVSYQAWDASIGLWLE</sequence>
<dbReference type="InterPro" id="IPR050570">
    <property type="entry name" value="Cell_wall_metabolism_enzyme"/>
</dbReference>
<dbReference type="InterPro" id="IPR011055">
    <property type="entry name" value="Dup_hybrid_motif"/>
</dbReference>
<evidence type="ECO:0000256" key="1">
    <source>
        <dbReference type="SAM" id="Coils"/>
    </source>
</evidence>
<protein>
    <submittedName>
        <fullName evidence="3">M23B family peptidase</fullName>
    </submittedName>
</protein>
<dbReference type="SUPFAM" id="SSF51261">
    <property type="entry name" value="Duplicated hybrid motif"/>
    <property type="match status" value="1"/>
</dbReference>
<dbReference type="PANTHER" id="PTHR21666:SF270">
    <property type="entry name" value="MUREIN HYDROLASE ACTIVATOR ENVC"/>
    <property type="match status" value="1"/>
</dbReference>
<dbReference type="GO" id="GO:0004222">
    <property type="term" value="F:metalloendopeptidase activity"/>
    <property type="evidence" value="ECO:0007669"/>
    <property type="project" value="TreeGrafter"/>
</dbReference>